<evidence type="ECO:0000313" key="3">
    <source>
        <dbReference type="EMBL" id="KIW45299.1"/>
    </source>
</evidence>
<comment type="similarity">
    <text evidence="1">Belongs to the glycosyltransferase 32 family.</text>
</comment>
<dbReference type="InterPro" id="IPR007577">
    <property type="entry name" value="GlycoTrfase_DXD_sugar-bd_CS"/>
</dbReference>
<organism evidence="3 4">
    <name type="scientific">Exophiala oligosperma</name>
    <dbReference type="NCBI Taxonomy" id="215243"/>
    <lineage>
        <taxon>Eukaryota</taxon>
        <taxon>Fungi</taxon>
        <taxon>Dikarya</taxon>
        <taxon>Ascomycota</taxon>
        <taxon>Pezizomycotina</taxon>
        <taxon>Eurotiomycetes</taxon>
        <taxon>Chaetothyriomycetidae</taxon>
        <taxon>Chaetothyriales</taxon>
        <taxon>Herpotrichiellaceae</taxon>
        <taxon>Exophiala</taxon>
    </lineage>
</organism>
<dbReference type="AlphaFoldDB" id="A0A0D2EBC8"/>
<gene>
    <name evidence="3" type="ORF">PV06_03697</name>
</gene>
<dbReference type="SUPFAM" id="SSF53448">
    <property type="entry name" value="Nucleotide-diphospho-sugar transferases"/>
    <property type="match status" value="1"/>
</dbReference>
<proteinExistence type="inferred from homology"/>
<dbReference type="PANTHER" id="PTHR31834:SF8">
    <property type="entry name" value="TRANSFERASE, PUTATIVE (AFU_ORTHOLOGUE AFUA_6G14040)-RELATED"/>
    <property type="match status" value="1"/>
</dbReference>
<dbReference type="Pfam" id="PF04488">
    <property type="entry name" value="Gly_transf_sug"/>
    <property type="match status" value="1"/>
</dbReference>
<dbReference type="InterPro" id="IPR039367">
    <property type="entry name" value="Och1-like"/>
</dbReference>
<sequence>MSSTSRMTKYTTFVAIAICMLYFAFRASETELASIKSLSVQYSQSLSETVSGSRHRDDMELDEGQHLAHALQSTFTPSKSYPSRFPRTVWQAWLGPDEHGAERFSERTETWEKVKGFEYKLLKESDALAFVKQHFASSRPSIVKFWESLEAPVLKADFLRYLVMLAAGGVYSDIDTSNLVHPDRWIPIDLGASTVNAIIGIEYDDHTYRMFVRPIGLCQWTLMSKPGHPIFEVAVQRVISNLEYMARRKRVTLGELALDKMETLEATGPGMITDAVMQVLNDQGQNVTWSTLHDQREPKLYGDVLVLPINGFAGHQKHSHAGDPAYGLRYIQHHFARTWYAPDKAGGPADEKKKEESSKQIPKEEPQKAKESQIPKAKDETPKEIPKETSKAKEVTPKETPKVKEQKNQEPKNQEEKSNEKFPEAKKD</sequence>
<protein>
    <submittedName>
        <fullName evidence="3">Uncharacterized protein</fullName>
    </submittedName>
</protein>
<name>A0A0D2EBC8_9EURO</name>
<dbReference type="Gene3D" id="3.90.550.20">
    <property type="match status" value="1"/>
</dbReference>
<accession>A0A0D2EBC8</accession>
<feature type="compositionally biased region" description="Basic and acidic residues" evidence="2">
    <location>
        <begin position="349"/>
        <end position="428"/>
    </location>
</feature>
<dbReference type="InterPro" id="IPR029044">
    <property type="entry name" value="Nucleotide-diphossugar_trans"/>
</dbReference>
<reference evidence="3 4" key="1">
    <citation type="submission" date="2015-01" db="EMBL/GenBank/DDBJ databases">
        <title>The Genome Sequence of Exophiala oligosperma CBS72588.</title>
        <authorList>
            <consortium name="The Broad Institute Genomics Platform"/>
            <person name="Cuomo C."/>
            <person name="de Hoog S."/>
            <person name="Gorbushina A."/>
            <person name="Stielow B."/>
            <person name="Teixiera M."/>
            <person name="Abouelleil A."/>
            <person name="Chapman S.B."/>
            <person name="Priest M."/>
            <person name="Young S.K."/>
            <person name="Wortman J."/>
            <person name="Nusbaum C."/>
            <person name="Birren B."/>
        </authorList>
    </citation>
    <scope>NUCLEOTIDE SEQUENCE [LARGE SCALE GENOMIC DNA]</scope>
    <source>
        <strain evidence="3 4">CBS 72588</strain>
    </source>
</reference>
<dbReference type="HOGENOM" id="CLU_022381_0_0_1"/>
<keyword evidence="4" id="KW-1185">Reference proteome</keyword>
<dbReference type="GO" id="GO:0000136">
    <property type="term" value="C:mannan polymerase complex"/>
    <property type="evidence" value="ECO:0007669"/>
    <property type="project" value="TreeGrafter"/>
</dbReference>
<dbReference type="GO" id="GO:0000009">
    <property type="term" value="F:alpha-1,6-mannosyltransferase activity"/>
    <property type="evidence" value="ECO:0007669"/>
    <property type="project" value="InterPro"/>
</dbReference>
<feature type="region of interest" description="Disordered" evidence="2">
    <location>
        <begin position="341"/>
        <end position="428"/>
    </location>
</feature>
<dbReference type="GO" id="GO:0006487">
    <property type="term" value="P:protein N-linked glycosylation"/>
    <property type="evidence" value="ECO:0007669"/>
    <property type="project" value="TreeGrafter"/>
</dbReference>
<evidence type="ECO:0000256" key="2">
    <source>
        <dbReference type="SAM" id="MobiDB-lite"/>
    </source>
</evidence>
<dbReference type="VEuPathDB" id="FungiDB:PV06_03697"/>
<dbReference type="Proteomes" id="UP000053342">
    <property type="component" value="Unassembled WGS sequence"/>
</dbReference>
<evidence type="ECO:0000256" key="1">
    <source>
        <dbReference type="ARBA" id="ARBA00009003"/>
    </source>
</evidence>
<dbReference type="RefSeq" id="XP_016265515.1">
    <property type="nucleotide sequence ID" value="XM_016404510.1"/>
</dbReference>
<dbReference type="EMBL" id="KN847334">
    <property type="protein sequence ID" value="KIW45299.1"/>
    <property type="molecule type" value="Genomic_DNA"/>
</dbReference>
<dbReference type="OrthoDB" id="409543at2759"/>
<dbReference type="PANTHER" id="PTHR31834">
    <property type="entry name" value="INITIATION-SPECIFIC ALPHA-1,6-MANNOSYLTRANSFERASE"/>
    <property type="match status" value="1"/>
</dbReference>
<evidence type="ECO:0000313" key="4">
    <source>
        <dbReference type="Proteomes" id="UP000053342"/>
    </source>
</evidence>
<dbReference type="GeneID" id="27355771"/>